<sequence>MLKQTHLVVYFVFLAISSPTLLSRDITVIKLFRCRIHHHLAFAPTGARLHLAHGVRNGGEGMTAHQVRVDPSLPTATTFSHIITGPAMPKVLGGSRG</sequence>
<accession>A0AAN7WSN5</accession>
<dbReference type="AlphaFoldDB" id="A0AAN7WSN5"/>
<keyword evidence="1" id="KW-0732">Signal</keyword>
<keyword evidence="3" id="KW-1185">Reference proteome</keyword>
<proteinExistence type="predicted"/>
<evidence type="ECO:0000313" key="2">
    <source>
        <dbReference type="EMBL" id="KAK5847884.1"/>
    </source>
</evidence>
<reference evidence="2 3" key="1">
    <citation type="journal article" date="2023" name="Genes (Basel)">
        <title>Chromosome-Level Genome Assembly and Circadian Gene Repertoire of the Patagonia Blennie Eleginops maclovinus-The Closest Ancestral Proxy of Antarctic Cryonotothenioids.</title>
        <authorList>
            <person name="Cheng C.C."/>
            <person name="Rivera-Colon A.G."/>
            <person name="Minhas B.F."/>
            <person name="Wilson L."/>
            <person name="Rayamajhi N."/>
            <person name="Vargas-Chacoff L."/>
            <person name="Catchen J.M."/>
        </authorList>
    </citation>
    <scope>NUCLEOTIDE SEQUENCE [LARGE SCALE GENOMIC DNA]</scope>
    <source>
        <strain evidence="2">JMC-PN-2008</strain>
    </source>
</reference>
<feature type="signal peptide" evidence="1">
    <location>
        <begin position="1"/>
        <end position="23"/>
    </location>
</feature>
<evidence type="ECO:0008006" key="4">
    <source>
        <dbReference type="Google" id="ProtNLM"/>
    </source>
</evidence>
<dbReference type="EMBL" id="JAUZQC010000026">
    <property type="protein sequence ID" value="KAK5847884.1"/>
    <property type="molecule type" value="Genomic_DNA"/>
</dbReference>
<organism evidence="2 3">
    <name type="scientific">Eleginops maclovinus</name>
    <name type="common">Patagonian blennie</name>
    <name type="synonym">Eleginus maclovinus</name>
    <dbReference type="NCBI Taxonomy" id="56733"/>
    <lineage>
        <taxon>Eukaryota</taxon>
        <taxon>Metazoa</taxon>
        <taxon>Chordata</taxon>
        <taxon>Craniata</taxon>
        <taxon>Vertebrata</taxon>
        <taxon>Euteleostomi</taxon>
        <taxon>Actinopterygii</taxon>
        <taxon>Neopterygii</taxon>
        <taxon>Teleostei</taxon>
        <taxon>Neoteleostei</taxon>
        <taxon>Acanthomorphata</taxon>
        <taxon>Eupercaria</taxon>
        <taxon>Perciformes</taxon>
        <taxon>Notothenioidei</taxon>
        <taxon>Eleginopidae</taxon>
        <taxon>Eleginops</taxon>
    </lineage>
</organism>
<evidence type="ECO:0000313" key="3">
    <source>
        <dbReference type="Proteomes" id="UP001346869"/>
    </source>
</evidence>
<comment type="caution">
    <text evidence="2">The sequence shown here is derived from an EMBL/GenBank/DDBJ whole genome shotgun (WGS) entry which is preliminary data.</text>
</comment>
<feature type="chain" id="PRO_5042994447" description="Secreted protein" evidence="1">
    <location>
        <begin position="24"/>
        <end position="97"/>
    </location>
</feature>
<protein>
    <recommendedName>
        <fullName evidence="4">Secreted protein</fullName>
    </recommendedName>
</protein>
<reference evidence="2 3" key="2">
    <citation type="journal article" date="2023" name="Mol. Biol. Evol.">
        <title>Genomics of Secondarily Temperate Adaptation in the Only Non-Antarctic Icefish.</title>
        <authorList>
            <person name="Rivera-Colon A.G."/>
            <person name="Rayamajhi N."/>
            <person name="Minhas B.F."/>
            <person name="Madrigal G."/>
            <person name="Bilyk K.T."/>
            <person name="Yoon V."/>
            <person name="Hune M."/>
            <person name="Gregory S."/>
            <person name="Cheng C.H.C."/>
            <person name="Catchen J.M."/>
        </authorList>
    </citation>
    <scope>NUCLEOTIDE SEQUENCE [LARGE SCALE GENOMIC DNA]</scope>
    <source>
        <strain evidence="2">JMC-PN-2008</strain>
    </source>
</reference>
<gene>
    <name evidence="2" type="ORF">PBY51_016977</name>
</gene>
<name>A0AAN7WSN5_ELEMC</name>
<evidence type="ECO:0000256" key="1">
    <source>
        <dbReference type="SAM" id="SignalP"/>
    </source>
</evidence>
<dbReference type="Proteomes" id="UP001346869">
    <property type="component" value="Unassembled WGS sequence"/>
</dbReference>